<evidence type="ECO:0000313" key="3">
    <source>
        <dbReference type="Proteomes" id="UP000319732"/>
    </source>
</evidence>
<dbReference type="EMBL" id="VHSG01000026">
    <property type="protein sequence ID" value="TQV69877.1"/>
    <property type="molecule type" value="Genomic_DNA"/>
</dbReference>
<dbReference type="NCBIfam" id="TIGR03501">
    <property type="entry name" value="GlyGly_CTERM"/>
    <property type="match status" value="1"/>
</dbReference>
<dbReference type="GO" id="GO:0008237">
    <property type="term" value="F:metallopeptidase activity"/>
    <property type="evidence" value="ECO:0007669"/>
    <property type="project" value="InterPro"/>
</dbReference>
<dbReference type="Proteomes" id="UP000319732">
    <property type="component" value="Unassembled WGS sequence"/>
</dbReference>
<dbReference type="InterPro" id="IPR020008">
    <property type="entry name" value="GlyGly_CTERM"/>
</dbReference>
<protein>
    <submittedName>
        <fullName evidence="2">GlyGly-CTERM sorting domain-containing protein</fullName>
    </submittedName>
</protein>
<accession>A0A545SY30</accession>
<comment type="caution">
    <text evidence="2">The sequence shown here is derived from an EMBL/GenBank/DDBJ whole genome shotgun (WGS) entry which is preliminary data.</text>
</comment>
<dbReference type="Gene3D" id="3.40.390.10">
    <property type="entry name" value="Collagenase (Catalytic Domain)"/>
    <property type="match status" value="1"/>
</dbReference>
<name>A0A545SY30_9GAMM</name>
<keyword evidence="3" id="KW-1185">Reference proteome</keyword>
<dbReference type="OrthoDB" id="5242130at2"/>
<proteinExistence type="predicted"/>
<evidence type="ECO:0000313" key="2">
    <source>
        <dbReference type="EMBL" id="TQV69877.1"/>
    </source>
</evidence>
<dbReference type="Gene3D" id="2.60.40.2810">
    <property type="match status" value="1"/>
</dbReference>
<dbReference type="AlphaFoldDB" id="A0A545SY30"/>
<dbReference type="SUPFAM" id="SSF55486">
    <property type="entry name" value="Metalloproteases ('zincins'), catalytic domain"/>
    <property type="match status" value="1"/>
</dbReference>
<evidence type="ECO:0000256" key="1">
    <source>
        <dbReference type="SAM" id="MobiDB-lite"/>
    </source>
</evidence>
<sequence>MGAIQRLLLVAGVYMPLHVAADSLWQDLPDYLQNKAAAPAAAALNAKAVEARRLLGDIDALQAQLRTDKSDLTLAVPLPDGTMASFRLRPASVMHAALAAKYPSIVTLQGHEVGNPQNHGRFDVTGRGFHGMFQYNGETVFIDPEQRGNNRQYLSYYKRHAQPLANLPADEVLEGAPVAAKVLTGTAAREFGDPVSLRTYRLAVSTTGEYTAFHGGPTRALEAVATLVNRLNYVFEREIAVNLELVANNDNIIFTDPDSDPFANNNNSSDLTTNSTVLSENIGNSNFDIGHVLTTDGGGVAFLGAVCNNTLKARGVSGSTLPTGNSFYIDLVAHEVGHQFGAAHTFNGTTSNCGGGNRRADNAYEPGSGSTIMAYAGICGEENIQSVSNDYFHARSIEQMTNHITFGSGANCGTVTPIADNRQPRATAPADVTIPANTAFILEGNGEDTSAARLAPELTYTWEQYDLGPASSDAATMVDDGRRPIFRSRYPSPSPRRYFPQLEDVVRQTTSLGEAYPTTNRTLRFRLTVRNSIGGSAFDDMQITTVTSAGPFRVTTPAAAARWDGSGPAEITWDVADTDRPPVNCDNVDIYLSTDDGESFNFPLVSATPNDGTHTLPAPNADTDRARILVRCSDNIFFAVNSGAFTIDNSTAPFVPLIVGQTAITISEDSNRTVQLSDLAVTDLDNDYPDDFTLTIQAGNNYQVSGQTVIPAANFNGNLTVPVTVNDGAADSDTFELTITVSPVNDPPVAAADTVSITPDSGATLVDVLANDTDVEGDSLTLTAFDYSGAGTVSIVGNQLSYTPAAGFTGSEVIQYTVTDQNGATAIGTATMNVGAANPGSGGGSSGGDRNGGGSGGGGGGAPGWLELLALLGLARLRRRRQQAQTRTPI</sequence>
<dbReference type="Pfam" id="PF17963">
    <property type="entry name" value="Big_9"/>
    <property type="match status" value="2"/>
</dbReference>
<feature type="compositionally biased region" description="Gly residues" evidence="1">
    <location>
        <begin position="840"/>
        <end position="859"/>
    </location>
</feature>
<dbReference type="Pfam" id="PF13583">
    <property type="entry name" value="Reprolysin_4"/>
    <property type="match status" value="1"/>
</dbReference>
<reference evidence="2 3" key="1">
    <citation type="submission" date="2019-06" db="EMBL/GenBank/DDBJ databases">
        <title>Whole genome sequence for Cellvibrionaceae sp. R142.</title>
        <authorList>
            <person name="Wang G."/>
        </authorList>
    </citation>
    <scope>NUCLEOTIDE SEQUENCE [LARGE SCALE GENOMIC DNA]</scope>
    <source>
        <strain evidence="2 3">R142</strain>
    </source>
</reference>
<gene>
    <name evidence="2" type="ORF">FKG94_22250</name>
</gene>
<feature type="region of interest" description="Disordered" evidence="1">
    <location>
        <begin position="838"/>
        <end position="859"/>
    </location>
</feature>
<organism evidence="2 3">
    <name type="scientific">Exilibacterium tricleocarpae</name>
    <dbReference type="NCBI Taxonomy" id="2591008"/>
    <lineage>
        <taxon>Bacteria</taxon>
        <taxon>Pseudomonadati</taxon>
        <taxon>Pseudomonadota</taxon>
        <taxon>Gammaproteobacteria</taxon>
        <taxon>Cellvibrionales</taxon>
        <taxon>Cellvibrionaceae</taxon>
        <taxon>Exilibacterium</taxon>
    </lineage>
</organism>
<dbReference type="InterPro" id="IPR024079">
    <property type="entry name" value="MetalloPept_cat_dom_sf"/>
</dbReference>
<dbReference type="RefSeq" id="WP_142929155.1">
    <property type="nucleotide sequence ID" value="NZ_ML660104.1"/>
</dbReference>